<dbReference type="PANTHER" id="PTHR24327:SF81">
    <property type="entry name" value="HOMEOTIC PROTEIN DISTAL-LESS-RELATED"/>
    <property type="match status" value="1"/>
</dbReference>
<dbReference type="GO" id="GO:0000978">
    <property type="term" value="F:RNA polymerase II cis-regulatory region sequence-specific DNA binding"/>
    <property type="evidence" value="ECO:0007669"/>
    <property type="project" value="TreeGrafter"/>
</dbReference>
<dbReference type="SMART" id="SM00389">
    <property type="entry name" value="HOX"/>
    <property type="match status" value="1"/>
</dbReference>
<dbReference type="EMBL" id="ADBV01000276">
    <property type="protein sequence ID" value="EJW87834.1"/>
    <property type="molecule type" value="Genomic_DNA"/>
</dbReference>
<evidence type="ECO:0000256" key="6">
    <source>
        <dbReference type="RuleBase" id="RU000682"/>
    </source>
</evidence>
<sequence length="359" mass="38461">MGTTELLKMSSSFSSSLLRDNNKDVPPQTYHQLSSQIASLNLPIINRSSSADLSISTTITTTATTIATTTTAAVTTGTIIGIGTEIEEETIIETGINQILLPSSSISYMDMDQKPPTFQDYGARTSGPPPPPPPPPPQQQQSSQQPPPQPQPPPPPPPPPPPSLPPQPQSLYGVGPSNCYNSLQSSTSIAGSSHDFTRGTTAPMSSYFYQNSFPTSASAAVAVAAAATVSGTPYGTGSTGAASHFMYHQQSASSPEEHSTKIIEGGEVRINGKGKRVRKPRTIYTSLQLQELQKRFHKTQYLALPERAELASRLGLTQTQLSALIFESIRIILDSAKLATVYLSRLISQSTFQNFDELE</sequence>
<organism evidence="9 10">
    <name type="scientific">Wuchereria bancrofti</name>
    <dbReference type="NCBI Taxonomy" id="6293"/>
    <lineage>
        <taxon>Eukaryota</taxon>
        <taxon>Metazoa</taxon>
        <taxon>Ecdysozoa</taxon>
        <taxon>Nematoda</taxon>
        <taxon>Chromadorea</taxon>
        <taxon>Rhabditida</taxon>
        <taxon>Spirurina</taxon>
        <taxon>Spiruromorpha</taxon>
        <taxon>Filarioidea</taxon>
        <taxon>Onchocercidae</taxon>
        <taxon>Wuchereria</taxon>
    </lineage>
</organism>
<evidence type="ECO:0000313" key="10">
    <source>
        <dbReference type="Proteomes" id="UP000004810"/>
    </source>
</evidence>
<evidence type="ECO:0000256" key="7">
    <source>
        <dbReference type="SAM" id="MobiDB-lite"/>
    </source>
</evidence>
<dbReference type="GO" id="GO:0000981">
    <property type="term" value="F:DNA-binding transcription factor activity, RNA polymerase II-specific"/>
    <property type="evidence" value="ECO:0007669"/>
    <property type="project" value="TreeGrafter"/>
</dbReference>
<name>J9FKE4_WUCBA</name>
<gene>
    <name evidence="9" type="ORF">WUBG_01256</name>
</gene>
<dbReference type="CDD" id="cd00086">
    <property type="entry name" value="homeodomain"/>
    <property type="match status" value="1"/>
</dbReference>
<feature type="domain" description="Homeobox" evidence="8">
    <location>
        <begin position="275"/>
        <end position="321"/>
    </location>
</feature>
<dbReference type="AlphaFoldDB" id="J9FKE4"/>
<comment type="subcellular location">
    <subcellularLocation>
        <location evidence="1 5 6">Nucleus</location>
    </subcellularLocation>
</comment>
<feature type="compositionally biased region" description="Pro residues" evidence="7">
    <location>
        <begin position="127"/>
        <end position="138"/>
    </location>
</feature>
<evidence type="ECO:0000256" key="3">
    <source>
        <dbReference type="ARBA" id="ARBA00023155"/>
    </source>
</evidence>
<dbReference type="SUPFAM" id="SSF101447">
    <property type="entry name" value="Formin homology 2 domain (FH2 domain)"/>
    <property type="match status" value="1"/>
</dbReference>
<protein>
    <recommendedName>
        <fullName evidence="8">Homeobox domain-containing protein</fullName>
    </recommendedName>
</protein>
<keyword evidence="2 5" id="KW-0238">DNA-binding</keyword>
<dbReference type="Gene3D" id="1.10.10.60">
    <property type="entry name" value="Homeodomain-like"/>
    <property type="match status" value="1"/>
</dbReference>
<keyword evidence="4 5" id="KW-0539">Nucleus</keyword>
<reference evidence="10" key="1">
    <citation type="submission" date="2012-08" db="EMBL/GenBank/DDBJ databases">
        <title>The Genome Sequence of Wuchereria bancrofti.</title>
        <authorList>
            <person name="Nutman T.B."/>
            <person name="Fink D.L."/>
            <person name="Russ C."/>
            <person name="Young S."/>
            <person name="Zeng Q."/>
            <person name="Koehrsen M."/>
            <person name="Alvarado L."/>
            <person name="Berlin A."/>
            <person name="Chapman S.B."/>
            <person name="Chen Z."/>
            <person name="Freedman E."/>
            <person name="Gellesch M."/>
            <person name="Goldberg J."/>
            <person name="Griggs A."/>
            <person name="Gujja S."/>
            <person name="Heilman E.R."/>
            <person name="Heiman D."/>
            <person name="Hepburn T."/>
            <person name="Howarth C."/>
            <person name="Jen D."/>
            <person name="Larson L."/>
            <person name="Lewis B."/>
            <person name="Mehta T."/>
            <person name="Park D."/>
            <person name="Pearson M."/>
            <person name="Roberts A."/>
            <person name="Saif S."/>
            <person name="Shea T."/>
            <person name="Shenoy N."/>
            <person name="Sisk P."/>
            <person name="Stolte C."/>
            <person name="Sykes S."/>
            <person name="Walk T."/>
            <person name="White J."/>
            <person name="Yandava C."/>
            <person name="Haas B."/>
            <person name="Henn M.R."/>
            <person name="Nusbaum C."/>
            <person name="Birren B."/>
        </authorList>
    </citation>
    <scope>NUCLEOTIDE SEQUENCE [LARGE SCALE GENOMIC DNA]</scope>
    <source>
        <strain evidence="10">NA</strain>
    </source>
</reference>
<dbReference type="Pfam" id="PF00046">
    <property type="entry name" value="Homeodomain"/>
    <property type="match status" value="1"/>
</dbReference>
<evidence type="ECO:0000259" key="8">
    <source>
        <dbReference type="PROSITE" id="PS50071"/>
    </source>
</evidence>
<dbReference type="PANTHER" id="PTHR24327">
    <property type="entry name" value="HOMEOBOX PROTEIN"/>
    <property type="match status" value="1"/>
</dbReference>
<evidence type="ECO:0000256" key="2">
    <source>
        <dbReference type="ARBA" id="ARBA00023125"/>
    </source>
</evidence>
<dbReference type="GO" id="GO:0005634">
    <property type="term" value="C:nucleus"/>
    <property type="evidence" value="ECO:0007669"/>
    <property type="project" value="UniProtKB-SubCell"/>
</dbReference>
<dbReference type="Proteomes" id="UP000004810">
    <property type="component" value="Unassembled WGS sequence"/>
</dbReference>
<accession>J9FKE4</accession>
<evidence type="ECO:0000313" key="9">
    <source>
        <dbReference type="EMBL" id="EJW87834.1"/>
    </source>
</evidence>
<dbReference type="PROSITE" id="PS50071">
    <property type="entry name" value="HOMEOBOX_2"/>
    <property type="match status" value="1"/>
</dbReference>
<keyword evidence="3 5" id="KW-0371">Homeobox</keyword>
<evidence type="ECO:0000256" key="4">
    <source>
        <dbReference type="ARBA" id="ARBA00023242"/>
    </source>
</evidence>
<feature type="region of interest" description="Disordered" evidence="7">
    <location>
        <begin position="108"/>
        <end position="179"/>
    </location>
</feature>
<dbReference type="SUPFAM" id="SSF46689">
    <property type="entry name" value="Homeodomain-like"/>
    <property type="match status" value="1"/>
</dbReference>
<dbReference type="InterPro" id="IPR009057">
    <property type="entry name" value="Homeodomain-like_sf"/>
</dbReference>
<comment type="caution">
    <text evidence="9">The sequence shown here is derived from an EMBL/GenBank/DDBJ whole genome shotgun (WGS) entry which is preliminary data.</text>
</comment>
<proteinExistence type="predicted"/>
<feature type="DNA-binding region" description="Homeobox" evidence="5">
    <location>
        <begin position="277"/>
        <end position="322"/>
    </location>
</feature>
<evidence type="ECO:0000256" key="1">
    <source>
        <dbReference type="ARBA" id="ARBA00004123"/>
    </source>
</evidence>
<evidence type="ECO:0000256" key="5">
    <source>
        <dbReference type="PROSITE-ProRule" id="PRU00108"/>
    </source>
</evidence>
<feature type="compositionally biased region" description="Pro residues" evidence="7">
    <location>
        <begin position="145"/>
        <end position="168"/>
    </location>
</feature>
<dbReference type="InterPro" id="IPR001356">
    <property type="entry name" value="HD"/>
</dbReference>
<dbReference type="InterPro" id="IPR050460">
    <property type="entry name" value="Distal-less_Homeobox_TF"/>
</dbReference>